<gene>
    <name evidence="6" type="ORF">J0895_03675</name>
</gene>
<dbReference type="Gene3D" id="2.40.30.170">
    <property type="match status" value="1"/>
</dbReference>
<feature type="compositionally biased region" description="Pro residues" evidence="4">
    <location>
        <begin position="24"/>
        <end position="44"/>
    </location>
</feature>
<feature type="coiled-coil region" evidence="3">
    <location>
        <begin position="276"/>
        <end position="384"/>
    </location>
</feature>
<evidence type="ECO:0000313" key="6">
    <source>
        <dbReference type="EMBL" id="MBO0348217.1"/>
    </source>
</evidence>
<name>A0ABS3FM87_9CYAN</name>
<keyword evidence="5" id="KW-0472">Membrane</keyword>
<feature type="coiled-coil region" evidence="3">
    <location>
        <begin position="117"/>
        <end position="251"/>
    </location>
</feature>
<comment type="caution">
    <text evidence="6">The sequence shown here is derived from an EMBL/GenBank/DDBJ whole genome shotgun (WGS) entry which is preliminary data.</text>
</comment>
<dbReference type="Gene3D" id="1.10.287.1490">
    <property type="match status" value="1"/>
</dbReference>
<evidence type="ECO:0000313" key="7">
    <source>
        <dbReference type="Proteomes" id="UP000664844"/>
    </source>
</evidence>
<reference evidence="6 7" key="1">
    <citation type="submission" date="2021-03" db="EMBL/GenBank/DDBJ databases">
        <title>Metabolic Capacity of the Antarctic Cyanobacterium Phormidium pseudopriestleyi that Sustains Oxygenic Photosynthesis in the Presence of Hydrogen Sulfide.</title>
        <authorList>
            <person name="Lumian J.E."/>
            <person name="Jungblut A.D."/>
            <person name="Dillon M.L."/>
            <person name="Hawes I."/>
            <person name="Doran P.T."/>
            <person name="Mackey T.J."/>
            <person name="Dick G.J."/>
            <person name="Grettenberger C.L."/>
            <person name="Sumner D.Y."/>
        </authorList>
    </citation>
    <scope>NUCLEOTIDE SEQUENCE [LARGE SCALE GENOMIC DNA]</scope>
    <source>
        <strain evidence="6 7">FRX01</strain>
    </source>
</reference>
<protein>
    <submittedName>
        <fullName evidence="6">HlyD family efflux transporter periplasmic adaptor subunit</fullName>
    </submittedName>
</protein>
<keyword evidence="2 3" id="KW-0175">Coiled coil</keyword>
<feature type="region of interest" description="Disordered" evidence="4">
    <location>
        <begin position="1"/>
        <end position="44"/>
    </location>
</feature>
<evidence type="ECO:0000256" key="4">
    <source>
        <dbReference type="SAM" id="MobiDB-lite"/>
    </source>
</evidence>
<keyword evidence="5" id="KW-1133">Transmembrane helix</keyword>
<dbReference type="Proteomes" id="UP000664844">
    <property type="component" value="Unassembled WGS sequence"/>
</dbReference>
<evidence type="ECO:0000256" key="1">
    <source>
        <dbReference type="ARBA" id="ARBA00004196"/>
    </source>
</evidence>
<proteinExistence type="predicted"/>
<dbReference type="PANTHER" id="PTHR32347">
    <property type="entry name" value="EFFLUX SYSTEM COMPONENT YKNX-RELATED"/>
    <property type="match status" value="1"/>
</dbReference>
<evidence type="ECO:0000256" key="5">
    <source>
        <dbReference type="SAM" id="Phobius"/>
    </source>
</evidence>
<dbReference type="EMBL" id="JAFLQW010000089">
    <property type="protein sequence ID" value="MBO0348217.1"/>
    <property type="molecule type" value="Genomic_DNA"/>
</dbReference>
<keyword evidence="7" id="KW-1185">Reference proteome</keyword>
<organism evidence="6 7">
    <name type="scientific">Phormidium pseudopriestleyi FRX01</name>
    <dbReference type="NCBI Taxonomy" id="1759528"/>
    <lineage>
        <taxon>Bacteria</taxon>
        <taxon>Bacillati</taxon>
        <taxon>Cyanobacteriota</taxon>
        <taxon>Cyanophyceae</taxon>
        <taxon>Oscillatoriophycideae</taxon>
        <taxon>Oscillatoriales</taxon>
        <taxon>Oscillatoriaceae</taxon>
        <taxon>Phormidium</taxon>
    </lineage>
</organism>
<dbReference type="RefSeq" id="WP_207086774.1">
    <property type="nucleotide sequence ID" value="NZ_JAFLQW010000089.1"/>
</dbReference>
<evidence type="ECO:0000256" key="3">
    <source>
        <dbReference type="SAM" id="Coils"/>
    </source>
</evidence>
<dbReference type="InterPro" id="IPR050465">
    <property type="entry name" value="UPF0194_transport"/>
</dbReference>
<feature type="transmembrane region" description="Helical" evidence="5">
    <location>
        <begin position="50"/>
        <end position="72"/>
    </location>
</feature>
<sequence>MSSNPNQPQKSPLKVVPPKSLVQPPIPPTAPASPTPEAVPPAKPPAASRFYGKGLMLLFLLVGGVAIARIPISNHVTGAGKITSRSYERHHVTTSVAGTVNLKVKSNGEVTEGDIVAEVYSAEIEKQIAEAEQILQQANSALDDAKSRVNMGQMQLNKVKQDVAIARSRAEKEQAEFEAIISGNNSPQIRQLEEEINSIESEIAGAKNNQIGIEKQIAGIQHEIAALGIDSTSYQENLEILQSEIERYQEILMEGALAQNEFNKSQKEENILKAQINQQMSQMKVKREQIGQYESEIRQRENFIEQKQGLIAAKYEQIQEVKNKVKEVRDERANELEQQLALQRSVETEVEAAVIQIKNESEGVAKAEAELTRLRDRQQDLILKSKITGTVVTADLDLVDQAPVQMGQELMEIVNLSQLTATVEVSQEDGNLVQRDQPVIFKVRDPYSPSYRAKVQDISRKIALDPSGTNPMLTLTILIDNHDQSLRPGSEGFAHIETGQMRIYQKAQHELNKLFNLDKYFVGFSK</sequence>
<accession>A0ABS3FM87</accession>
<comment type="subcellular location">
    <subcellularLocation>
        <location evidence="1">Cell envelope</location>
    </subcellularLocation>
</comment>
<feature type="compositionally biased region" description="Polar residues" evidence="4">
    <location>
        <begin position="1"/>
        <end position="10"/>
    </location>
</feature>
<keyword evidence="5" id="KW-0812">Transmembrane</keyword>
<evidence type="ECO:0000256" key="2">
    <source>
        <dbReference type="ARBA" id="ARBA00023054"/>
    </source>
</evidence>